<evidence type="ECO:0000313" key="3">
    <source>
        <dbReference type="Proteomes" id="UP001194696"/>
    </source>
</evidence>
<feature type="compositionally biased region" description="Low complexity" evidence="1">
    <location>
        <begin position="35"/>
        <end position="52"/>
    </location>
</feature>
<proteinExistence type="predicted"/>
<sequence>MEATATPYSNGTTAETAPSPEDVSGIPKQPRDNTESLPTTTTGTDTTSTETPSHFEGRGNLDTLVAAALKPQAADEYPQRHHSSPQRYEPPDHSRSISNNINNEQILTKTLKKILRPLPDNITTITTQQRLRSTLLNPHILCKNSQIQHSSSTIRSLKSRNSTRKEIAAHGDKALPEMNLRATMTWTRIACLANRFRAITAMAACTHTRFITTIIADSPGTR</sequence>
<feature type="region of interest" description="Disordered" evidence="1">
    <location>
        <begin position="73"/>
        <end position="98"/>
    </location>
</feature>
<name>A0ABQ7K7Z9_9FUNG</name>
<reference evidence="2 3" key="1">
    <citation type="journal article" date="2020" name="Fungal Divers.">
        <title>Resolving the Mortierellaceae phylogeny through synthesis of multi-gene phylogenetics and phylogenomics.</title>
        <authorList>
            <person name="Vandepol N."/>
            <person name="Liber J."/>
            <person name="Desiro A."/>
            <person name="Na H."/>
            <person name="Kennedy M."/>
            <person name="Barry K."/>
            <person name="Grigoriev I.V."/>
            <person name="Miller A.N."/>
            <person name="O'Donnell K."/>
            <person name="Stajich J.E."/>
            <person name="Bonito G."/>
        </authorList>
    </citation>
    <scope>NUCLEOTIDE SEQUENCE [LARGE SCALE GENOMIC DNA]</scope>
    <source>
        <strain evidence="2 3">AD045</strain>
    </source>
</reference>
<evidence type="ECO:0000313" key="2">
    <source>
        <dbReference type="EMBL" id="KAG0293101.1"/>
    </source>
</evidence>
<organism evidence="2 3">
    <name type="scientific">Linnemannia gamsii</name>
    <dbReference type="NCBI Taxonomy" id="64522"/>
    <lineage>
        <taxon>Eukaryota</taxon>
        <taxon>Fungi</taxon>
        <taxon>Fungi incertae sedis</taxon>
        <taxon>Mucoromycota</taxon>
        <taxon>Mortierellomycotina</taxon>
        <taxon>Mortierellomycetes</taxon>
        <taxon>Mortierellales</taxon>
        <taxon>Mortierellaceae</taxon>
        <taxon>Linnemannia</taxon>
    </lineage>
</organism>
<feature type="compositionally biased region" description="Polar residues" evidence="1">
    <location>
        <begin position="1"/>
        <end position="16"/>
    </location>
</feature>
<dbReference type="EMBL" id="JAAAIM010000170">
    <property type="protein sequence ID" value="KAG0293101.1"/>
    <property type="molecule type" value="Genomic_DNA"/>
</dbReference>
<evidence type="ECO:0000256" key="1">
    <source>
        <dbReference type="SAM" id="MobiDB-lite"/>
    </source>
</evidence>
<gene>
    <name evidence="2" type="ORF">BGZ96_003324</name>
</gene>
<accession>A0ABQ7K7Z9</accession>
<dbReference type="Proteomes" id="UP001194696">
    <property type="component" value="Unassembled WGS sequence"/>
</dbReference>
<feature type="region of interest" description="Disordered" evidence="1">
    <location>
        <begin position="1"/>
        <end position="58"/>
    </location>
</feature>
<protein>
    <submittedName>
        <fullName evidence="2">Uncharacterized protein</fullName>
    </submittedName>
</protein>
<keyword evidence="3" id="KW-1185">Reference proteome</keyword>
<comment type="caution">
    <text evidence="2">The sequence shown here is derived from an EMBL/GenBank/DDBJ whole genome shotgun (WGS) entry which is preliminary data.</text>
</comment>